<gene>
    <name evidence="3" type="ORF">BC6307_18025</name>
</gene>
<protein>
    <recommendedName>
        <fullName evidence="2">PIN like domain-containing protein</fullName>
    </recommendedName>
</protein>
<reference evidence="3 4" key="1">
    <citation type="submission" date="2016-12" db="EMBL/GenBank/DDBJ databases">
        <title>The whole genome sequencing and assembly of Bacillus cohnii DSM 6307T strain.</title>
        <authorList>
            <person name="Lee Y.-J."/>
            <person name="Yi H."/>
            <person name="Bahn Y.-S."/>
            <person name="Kim J.F."/>
            <person name="Lee D.-W."/>
        </authorList>
    </citation>
    <scope>NUCLEOTIDE SEQUENCE [LARGE SCALE GENOMIC DNA]</scope>
    <source>
        <strain evidence="3 4">DSM 6307</strain>
    </source>
</reference>
<dbReference type="STRING" id="1314751.GCA_001591425_00790"/>
<dbReference type="AlphaFoldDB" id="A0A223KU66"/>
<accession>A0A223KU66</accession>
<name>A0A223KU66_9BACI</name>
<keyword evidence="1" id="KW-0175">Coiled coil</keyword>
<evidence type="ECO:0000313" key="4">
    <source>
        <dbReference type="Proteomes" id="UP000215224"/>
    </source>
</evidence>
<proteinExistence type="predicted"/>
<feature type="coiled-coil region" evidence="1">
    <location>
        <begin position="397"/>
        <end position="431"/>
    </location>
</feature>
<keyword evidence="4" id="KW-1185">Reference proteome</keyword>
<evidence type="ECO:0000313" key="3">
    <source>
        <dbReference type="EMBL" id="AST93020.1"/>
    </source>
</evidence>
<evidence type="ECO:0000259" key="2">
    <source>
        <dbReference type="Pfam" id="PF18476"/>
    </source>
</evidence>
<dbReference type="InterPro" id="IPR041578">
    <property type="entry name" value="PIN_8"/>
</dbReference>
<evidence type="ECO:0000256" key="1">
    <source>
        <dbReference type="SAM" id="Coils"/>
    </source>
</evidence>
<organism evidence="3 4">
    <name type="scientific">Sutcliffiella cohnii</name>
    <dbReference type="NCBI Taxonomy" id="33932"/>
    <lineage>
        <taxon>Bacteria</taxon>
        <taxon>Bacillati</taxon>
        <taxon>Bacillota</taxon>
        <taxon>Bacilli</taxon>
        <taxon>Bacillales</taxon>
        <taxon>Bacillaceae</taxon>
        <taxon>Sutcliffiella</taxon>
    </lineage>
</organism>
<dbReference type="RefSeq" id="WP_066412414.1">
    <property type="nucleotide sequence ID" value="NZ_CP018866.1"/>
</dbReference>
<dbReference type="EMBL" id="CP018866">
    <property type="protein sequence ID" value="AST93020.1"/>
    <property type="molecule type" value="Genomic_DNA"/>
</dbReference>
<dbReference type="Pfam" id="PF18476">
    <property type="entry name" value="PIN_8"/>
    <property type="match status" value="1"/>
</dbReference>
<sequence>MKSVFREFFNNEKVNFNNLDESVLIVFDTNILLNIYRFSESTRNTFLEALDKVKENIWIPYQVGLEFHLHRRKVMVEMDTIKDLIINDVNNETETFLKAIKSSLDKYPIKSTDGTEVRKKILEKFNEEIRKVATSFNQNEIIELDNLINKNDDKMLELAELFEGKVGEPFSQEKIDEICKEGEVRYEEEIPPGYKDKTKKEMTRYNNLKFENKYGDLIAWKQVLEKAKSDKKRLVIFITGDVKPDWWYEIKGKKIGARAELKNEMLREAGSDLILMNINKFLKETSTKINLDLVETTNSEENNRISLRKKSGYRFKDYKKIQELLNALQMNSEDKSYNTKALEGIINDIKYQVDKIEYFLLNNDGSSINDFEEIKTLEDEFKYLKSKSIYLLGHINRNQVTEMNEEIRNKIRKLALEYSYLERRLQNLLSR</sequence>
<dbReference type="Proteomes" id="UP000215224">
    <property type="component" value="Chromosome"/>
</dbReference>
<feature type="domain" description="PIN like" evidence="2">
    <location>
        <begin position="24"/>
        <end position="261"/>
    </location>
</feature>
<dbReference type="KEGG" id="bcoh:BC6307_18025"/>